<evidence type="ECO:0000313" key="2">
    <source>
        <dbReference type="Proteomes" id="UP000676456"/>
    </source>
</evidence>
<accession>A0A942UPB4</accession>
<reference evidence="1 2" key="1">
    <citation type="submission" date="2021-05" db="EMBL/GenBank/DDBJ databases">
        <title>Novel Bacillus species.</title>
        <authorList>
            <person name="Liu G."/>
        </authorList>
    </citation>
    <scope>NUCLEOTIDE SEQUENCE [LARGE SCALE GENOMIC DNA]</scope>
    <source>
        <strain evidence="1 2">FJAT-49682</strain>
    </source>
</reference>
<dbReference type="InterPro" id="IPR019644">
    <property type="entry name" value="DUF2508"/>
</dbReference>
<organism evidence="1 2">
    <name type="scientific">Lederbergia citrea</name>
    <dbReference type="NCBI Taxonomy" id="2833581"/>
    <lineage>
        <taxon>Bacteria</taxon>
        <taxon>Bacillati</taxon>
        <taxon>Bacillota</taxon>
        <taxon>Bacilli</taxon>
        <taxon>Bacillales</taxon>
        <taxon>Bacillaceae</taxon>
        <taxon>Lederbergia</taxon>
    </lineage>
</organism>
<dbReference type="Pfam" id="PF10704">
    <property type="entry name" value="DUF2508"/>
    <property type="match status" value="1"/>
</dbReference>
<dbReference type="AlphaFoldDB" id="A0A942UPB4"/>
<evidence type="ECO:0000313" key="1">
    <source>
        <dbReference type="EMBL" id="MBS4225081.1"/>
    </source>
</evidence>
<protein>
    <submittedName>
        <fullName evidence="1">YaaL family protein</fullName>
    </submittedName>
</protein>
<keyword evidence="2" id="KW-1185">Reference proteome</keyword>
<comment type="caution">
    <text evidence="1">The sequence shown here is derived from an EMBL/GenBank/DDBJ whole genome shotgun (WGS) entry which is preliminary data.</text>
</comment>
<gene>
    <name evidence="1" type="ORF">KHA91_20535</name>
</gene>
<dbReference type="EMBL" id="JAGYPN010000008">
    <property type="protein sequence ID" value="MBS4225081.1"/>
    <property type="molecule type" value="Genomic_DNA"/>
</dbReference>
<dbReference type="RefSeq" id="WP_213100140.1">
    <property type="nucleotide sequence ID" value="NZ_JAGYPH010000008.1"/>
</dbReference>
<dbReference type="Proteomes" id="UP000676456">
    <property type="component" value="Unassembled WGS sequence"/>
</dbReference>
<name>A0A942UPB4_9BACI</name>
<proteinExistence type="predicted"/>
<sequence>MFRKKKLRKQYDQKFIELMEATRNDWLELSRMEKLSYEQNAELSTLTKLAKAKYFFLFPEAKNRNIIIKR</sequence>